<reference evidence="3" key="1">
    <citation type="submission" date="2020-11" db="EMBL/GenBank/DDBJ databases">
        <title>Chlorella ohadii genome sequencing and assembly.</title>
        <authorList>
            <person name="Murik O."/>
            <person name="Treves H."/>
            <person name="Kedem I."/>
            <person name="Shotland Y."/>
            <person name="Kaplan A."/>
        </authorList>
    </citation>
    <scope>NUCLEOTIDE SEQUENCE</scope>
    <source>
        <strain evidence="3">1</strain>
    </source>
</reference>
<evidence type="ECO:0000256" key="2">
    <source>
        <dbReference type="SAM" id="MobiDB-lite"/>
    </source>
</evidence>
<proteinExistence type="predicted"/>
<gene>
    <name evidence="3" type="ORF">COHA_003735</name>
</gene>
<name>A0AAD5H3K1_9CHLO</name>
<protein>
    <submittedName>
        <fullName evidence="3">Uncharacterized protein</fullName>
    </submittedName>
</protein>
<feature type="coiled-coil region" evidence="1">
    <location>
        <begin position="74"/>
        <end position="177"/>
    </location>
</feature>
<keyword evidence="1" id="KW-0175">Coiled coil</keyword>
<comment type="caution">
    <text evidence="3">The sequence shown here is derived from an EMBL/GenBank/DDBJ whole genome shotgun (WGS) entry which is preliminary data.</text>
</comment>
<dbReference type="EMBL" id="JADXDR010000050">
    <property type="protein sequence ID" value="KAI7842631.1"/>
    <property type="molecule type" value="Genomic_DNA"/>
</dbReference>
<accession>A0AAD5H3K1</accession>
<feature type="compositionally biased region" description="Low complexity" evidence="2">
    <location>
        <begin position="21"/>
        <end position="31"/>
    </location>
</feature>
<dbReference type="AlphaFoldDB" id="A0AAD5H3K1"/>
<evidence type="ECO:0000313" key="4">
    <source>
        <dbReference type="Proteomes" id="UP001205105"/>
    </source>
</evidence>
<sequence>MAGALLRELKDIQAMLAGPAAGSPRIGAAAAGPPPGPAATSSDEDEAAVRCASSSAAARRRNGHRRQVEGTRHMRVMERQAAVLRQEAAEANDRCRALEEALQAARHDGSLAEAAAEWRRQGEEGLETAVQERARCAALQAEVERLGEQLEAVRGERDEQRRRREAAAAEVARLQADGSGPALVAELRSRCAQEWAWRKAVCRYLEGEMHAKSELERVLLNVGTSLRVGDAQPRTAAAPPLPPRRFAAGQISGSMPAPPPAVTVTVVHSPVHGPSLGPVCEAGAAAGGIAGGGSNGRDPAGWRQHFKETMMAFNERHARLQAELSGLKQEALPPGP</sequence>
<organism evidence="3 4">
    <name type="scientific">Chlorella ohadii</name>
    <dbReference type="NCBI Taxonomy" id="2649997"/>
    <lineage>
        <taxon>Eukaryota</taxon>
        <taxon>Viridiplantae</taxon>
        <taxon>Chlorophyta</taxon>
        <taxon>core chlorophytes</taxon>
        <taxon>Trebouxiophyceae</taxon>
        <taxon>Chlorellales</taxon>
        <taxon>Chlorellaceae</taxon>
        <taxon>Chlorella clade</taxon>
        <taxon>Chlorella</taxon>
    </lineage>
</organism>
<evidence type="ECO:0000256" key="1">
    <source>
        <dbReference type="SAM" id="Coils"/>
    </source>
</evidence>
<feature type="region of interest" description="Disordered" evidence="2">
    <location>
        <begin position="21"/>
        <end position="67"/>
    </location>
</feature>
<keyword evidence="4" id="KW-1185">Reference proteome</keyword>
<dbReference type="Proteomes" id="UP001205105">
    <property type="component" value="Unassembled WGS sequence"/>
</dbReference>
<evidence type="ECO:0000313" key="3">
    <source>
        <dbReference type="EMBL" id="KAI7842631.1"/>
    </source>
</evidence>